<evidence type="ECO:0000256" key="9">
    <source>
        <dbReference type="SAM" id="Phobius"/>
    </source>
</evidence>
<keyword evidence="6" id="KW-0051">Antiviral defense</keyword>
<evidence type="ECO:0000256" key="8">
    <source>
        <dbReference type="SAM" id="MobiDB-lite"/>
    </source>
</evidence>
<evidence type="ECO:0000256" key="7">
    <source>
        <dbReference type="ARBA" id="ARBA00023136"/>
    </source>
</evidence>
<comment type="caution">
    <text evidence="11">The sequence shown here is derived from an EMBL/GenBank/DDBJ whole genome shotgun (WGS) entry which is preliminary data.</text>
</comment>
<dbReference type="Proteomes" id="UP001139125">
    <property type="component" value="Unassembled WGS sequence"/>
</dbReference>
<evidence type="ECO:0000256" key="5">
    <source>
        <dbReference type="ARBA" id="ARBA00022989"/>
    </source>
</evidence>
<dbReference type="RefSeq" id="WP_255133905.1">
    <property type="nucleotide sequence ID" value="NZ_JANDBC010000001.1"/>
</dbReference>
<evidence type="ECO:0000256" key="4">
    <source>
        <dbReference type="ARBA" id="ARBA00022741"/>
    </source>
</evidence>
<keyword evidence="2" id="KW-1003">Cell membrane</keyword>
<keyword evidence="4" id="KW-0547">Nucleotide-binding</keyword>
<evidence type="ECO:0000256" key="3">
    <source>
        <dbReference type="ARBA" id="ARBA00022692"/>
    </source>
</evidence>
<feature type="transmembrane region" description="Helical" evidence="9">
    <location>
        <begin position="49"/>
        <end position="69"/>
    </location>
</feature>
<evidence type="ECO:0000256" key="6">
    <source>
        <dbReference type="ARBA" id="ARBA00023118"/>
    </source>
</evidence>
<reference evidence="11" key="1">
    <citation type="submission" date="2022-06" db="EMBL/GenBank/DDBJ databases">
        <title>Gracilimonas sp. CAU 1638 isolated from sea sediment.</title>
        <authorList>
            <person name="Kim W."/>
        </authorList>
    </citation>
    <scope>NUCLEOTIDE SEQUENCE</scope>
    <source>
        <strain evidence="11">CAU 1638</strain>
    </source>
</reference>
<gene>
    <name evidence="11" type="ORF">NM125_06290</name>
</gene>
<feature type="domain" description="Pycsar effector protein" evidence="10">
    <location>
        <begin position="28"/>
        <end position="188"/>
    </location>
</feature>
<feature type="transmembrane region" description="Helical" evidence="9">
    <location>
        <begin position="170"/>
        <end position="193"/>
    </location>
</feature>
<comment type="subcellular location">
    <subcellularLocation>
        <location evidence="1">Cell membrane</location>
    </subcellularLocation>
</comment>
<dbReference type="AlphaFoldDB" id="A0A9X2L2S7"/>
<feature type="region of interest" description="Disordered" evidence="8">
    <location>
        <begin position="1"/>
        <end position="22"/>
    </location>
</feature>
<evidence type="ECO:0000259" key="10">
    <source>
        <dbReference type="Pfam" id="PF18967"/>
    </source>
</evidence>
<proteinExistence type="predicted"/>
<dbReference type="Pfam" id="PF18967">
    <property type="entry name" value="PycTM"/>
    <property type="match status" value="1"/>
</dbReference>
<dbReference type="GO" id="GO:0000166">
    <property type="term" value="F:nucleotide binding"/>
    <property type="evidence" value="ECO:0007669"/>
    <property type="project" value="UniProtKB-KW"/>
</dbReference>
<keyword evidence="5 9" id="KW-1133">Transmembrane helix</keyword>
<keyword evidence="3 9" id="KW-0812">Transmembrane</keyword>
<accession>A0A9X2L2S7</accession>
<keyword evidence="12" id="KW-1185">Reference proteome</keyword>
<evidence type="ECO:0000256" key="1">
    <source>
        <dbReference type="ARBA" id="ARBA00004236"/>
    </source>
</evidence>
<dbReference type="GO" id="GO:0005886">
    <property type="term" value="C:plasma membrane"/>
    <property type="evidence" value="ECO:0007669"/>
    <property type="project" value="UniProtKB-SubCell"/>
</dbReference>
<evidence type="ECO:0000313" key="12">
    <source>
        <dbReference type="Proteomes" id="UP001139125"/>
    </source>
</evidence>
<name>A0A9X2L2S7_9BACT</name>
<organism evidence="11 12">
    <name type="scientific">Gracilimonas sediminicola</name>
    <dbReference type="NCBI Taxonomy" id="2952158"/>
    <lineage>
        <taxon>Bacteria</taxon>
        <taxon>Pseudomonadati</taxon>
        <taxon>Balneolota</taxon>
        <taxon>Balneolia</taxon>
        <taxon>Balneolales</taxon>
        <taxon>Balneolaceae</taxon>
        <taxon>Gracilimonas</taxon>
    </lineage>
</organism>
<keyword evidence="7 9" id="KW-0472">Membrane</keyword>
<feature type="transmembrane region" description="Helical" evidence="9">
    <location>
        <begin position="75"/>
        <end position="95"/>
    </location>
</feature>
<evidence type="ECO:0000256" key="2">
    <source>
        <dbReference type="ARBA" id="ARBA00022475"/>
    </source>
</evidence>
<protein>
    <submittedName>
        <fullName evidence="11">DUF5706 domain-containing protein</fullName>
    </submittedName>
</protein>
<dbReference type="EMBL" id="JANDBC010000001">
    <property type="protein sequence ID" value="MCP9291187.1"/>
    <property type="molecule type" value="Genomic_DNA"/>
</dbReference>
<dbReference type="InterPro" id="IPR043760">
    <property type="entry name" value="PycTM_dom"/>
</dbReference>
<sequence>MSDTQQENPQPEEEKKDLGSRKRGVSDMFRTSYRTHIELSAIADNKSNIMISINGIIISIILASISPKIDSNPWLLIPTSILLVTCMVALVYSVLAARPRVSKEEVSLEDVRSNRSNILFFGNFNKLNREDYVTGMEELMTDSERLYDTMARDLYGLGSVLSEKYRLIRIAYNVFMVGLVLSVSSFILVYLIISGGSGF</sequence>
<evidence type="ECO:0000313" key="11">
    <source>
        <dbReference type="EMBL" id="MCP9291187.1"/>
    </source>
</evidence>
<dbReference type="GO" id="GO:0051607">
    <property type="term" value="P:defense response to virus"/>
    <property type="evidence" value="ECO:0007669"/>
    <property type="project" value="UniProtKB-KW"/>
</dbReference>